<accession>A0A835BTI7</accession>
<proteinExistence type="predicted"/>
<feature type="signal peptide" evidence="1">
    <location>
        <begin position="1"/>
        <end position="24"/>
    </location>
</feature>
<evidence type="ECO:0008006" key="4">
    <source>
        <dbReference type="Google" id="ProtNLM"/>
    </source>
</evidence>
<keyword evidence="1" id="KW-0732">Signal</keyword>
<name>A0A835BTI7_9POAL</name>
<dbReference type="Proteomes" id="UP000636709">
    <property type="component" value="Unassembled WGS sequence"/>
</dbReference>
<feature type="chain" id="PRO_5032343641" description="Bifunctional inhibitor/plant lipid transfer protein/seed storage helical domain-containing protein" evidence="1">
    <location>
        <begin position="25"/>
        <end position="140"/>
    </location>
</feature>
<dbReference type="EMBL" id="JACEFO010001753">
    <property type="protein sequence ID" value="KAF8711382.1"/>
    <property type="molecule type" value="Genomic_DNA"/>
</dbReference>
<evidence type="ECO:0000256" key="1">
    <source>
        <dbReference type="SAM" id="SignalP"/>
    </source>
</evidence>
<comment type="caution">
    <text evidence="2">The sequence shown here is derived from an EMBL/GenBank/DDBJ whole genome shotgun (WGS) entry which is preliminary data.</text>
</comment>
<sequence length="140" mass="15645">MKPGKVVACFLLVLTIVCVDPVIGGCCFGTKCTEENKREILNTCVHNIKKSNPPTPPARGGLCCEAVRQLRGTKGSMMKCIVKLLTNEEKEQYDARRILYLKSHCTLPTYASFDEVKITSCCDPFKLLIDNVQILDKLYN</sequence>
<dbReference type="OrthoDB" id="715127at2759"/>
<gene>
    <name evidence="2" type="ORF">HU200_029413</name>
</gene>
<protein>
    <recommendedName>
        <fullName evidence="4">Bifunctional inhibitor/plant lipid transfer protein/seed storage helical domain-containing protein</fullName>
    </recommendedName>
</protein>
<dbReference type="AlphaFoldDB" id="A0A835BTI7"/>
<organism evidence="2 3">
    <name type="scientific">Digitaria exilis</name>
    <dbReference type="NCBI Taxonomy" id="1010633"/>
    <lineage>
        <taxon>Eukaryota</taxon>
        <taxon>Viridiplantae</taxon>
        <taxon>Streptophyta</taxon>
        <taxon>Embryophyta</taxon>
        <taxon>Tracheophyta</taxon>
        <taxon>Spermatophyta</taxon>
        <taxon>Magnoliopsida</taxon>
        <taxon>Liliopsida</taxon>
        <taxon>Poales</taxon>
        <taxon>Poaceae</taxon>
        <taxon>PACMAD clade</taxon>
        <taxon>Panicoideae</taxon>
        <taxon>Panicodae</taxon>
        <taxon>Paniceae</taxon>
        <taxon>Anthephorinae</taxon>
        <taxon>Digitaria</taxon>
    </lineage>
</organism>
<reference evidence="2" key="1">
    <citation type="submission" date="2020-07" db="EMBL/GenBank/DDBJ databases">
        <title>Genome sequence and genetic diversity analysis of an under-domesticated orphan crop, white fonio (Digitaria exilis).</title>
        <authorList>
            <person name="Bennetzen J.L."/>
            <person name="Chen S."/>
            <person name="Ma X."/>
            <person name="Wang X."/>
            <person name="Yssel A.E.J."/>
            <person name="Chaluvadi S.R."/>
            <person name="Johnson M."/>
            <person name="Gangashetty P."/>
            <person name="Hamidou F."/>
            <person name="Sanogo M.D."/>
            <person name="Zwaenepoel A."/>
            <person name="Wallace J."/>
            <person name="Van De Peer Y."/>
            <person name="Van Deynze A."/>
        </authorList>
    </citation>
    <scope>NUCLEOTIDE SEQUENCE</scope>
    <source>
        <tissue evidence="2">Leaves</tissue>
    </source>
</reference>
<evidence type="ECO:0000313" key="3">
    <source>
        <dbReference type="Proteomes" id="UP000636709"/>
    </source>
</evidence>
<evidence type="ECO:0000313" key="2">
    <source>
        <dbReference type="EMBL" id="KAF8711382.1"/>
    </source>
</evidence>
<keyword evidence="3" id="KW-1185">Reference proteome</keyword>